<dbReference type="OrthoDB" id="9098567at2"/>
<evidence type="ECO:0000313" key="2">
    <source>
        <dbReference type="EMBL" id="SAK63585.1"/>
    </source>
</evidence>
<dbReference type="Gene3D" id="3.30.1690.10">
    <property type="entry name" value="TcpA-like pilin"/>
    <property type="match status" value="1"/>
</dbReference>
<sequence>MTNEKEEAAQMDTIETDPIKARRARMLKMARANKQSGELSMIEAGAVMAGAALLALAVYAGGKYLLDLIHSSQFKSEAQMFHTGILNATQNDADFSAEALTILAQNHAFDSAGSRVASDKSSVKGMFNGTVTAAVGTLTTSNDALILTYPVTSTVCSLSAAALVTVYTQVTVNGTTIFSPTTTFNPATVATACASNGAMASMALWTTRT</sequence>
<dbReference type="EMBL" id="FCOJ02000021">
    <property type="protein sequence ID" value="SAK63585.1"/>
    <property type="molecule type" value="Genomic_DNA"/>
</dbReference>
<keyword evidence="1" id="KW-1133">Transmembrane helix</keyword>
<keyword evidence="1" id="KW-0812">Transmembrane</keyword>
<name>A0A158B0K4_9BURK</name>
<protein>
    <submittedName>
        <fullName evidence="2">Uncharacterized protein</fullName>
    </submittedName>
</protein>
<evidence type="ECO:0000256" key="1">
    <source>
        <dbReference type="SAM" id="Phobius"/>
    </source>
</evidence>
<dbReference type="Proteomes" id="UP000054596">
    <property type="component" value="Unassembled WGS sequence"/>
</dbReference>
<dbReference type="STRING" id="1777143.AWB82_03330"/>
<proteinExistence type="predicted"/>
<keyword evidence="1" id="KW-0472">Membrane</keyword>
<gene>
    <name evidence="2" type="ORF">AWB82_03330</name>
</gene>
<organism evidence="2 3">
    <name type="scientific">Caballeronia glebae</name>
    <dbReference type="NCBI Taxonomy" id="1777143"/>
    <lineage>
        <taxon>Bacteria</taxon>
        <taxon>Pseudomonadati</taxon>
        <taxon>Pseudomonadota</taxon>
        <taxon>Betaproteobacteria</taxon>
        <taxon>Burkholderiales</taxon>
        <taxon>Burkholderiaceae</taxon>
        <taxon>Caballeronia</taxon>
    </lineage>
</organism>
<comment type="caution">
    <text evidence="2">The sequence shown here is derived from an EMBL/GenBank/DDBJ whole genome shotgun (WGS) entry which is preliminary data.</text>
</comment>
<reference evidence="2" key="1">
    <citation type="submission" date="2016-01" db="EMBL/GenBank/DDBJ databases">
        <authorList>
            <person name="Peeters C."/>
        </authorList>
    </citation>
    <scope>NUCLEOTIDE SEQUENCE [LARGE SCALE GENOMIC DNA]</scope>
    <source>
        <strain evidence="2">LMG 29325</strain>
    </source>
</reference>
<evidence type="ECO:0000313" key="3">
    <source>
        <dbReference type="Proteomes" id="UP000054596"/>
    </source>
</evidence>
<accession>A0A158B0K4</accession>
<feature type="transmembrane region" description="Helical" evidence="1">
    <location>
        <begin position="44"/>
        <end position="66"/>
    </location>
</feature>
<keyword evidence="3" id="KW-1185">Reference proteome</keyword>
<dbReference type="RefSeq" id="WP_086969008.1">
    <property type="nucleotide sequence ID" value="NZ_FCOJ02000021.1"/>
</dbReference>
<dbReference type="AlphaFoldDB" id="A0A158B0K4"/>